<feature type="compositionally biased region" description="Low complexity" evidence="3">
    <location>
        <begin position="523"/>
        <end position="532"/>
    </location>
</feature>
<comment type="caution">
    <text evidence="4">The sequence shown here is derived from an EMBL/GenBank/DDBJ whole genome shotgun (WGS) entry which is preliminary data.</text>
</comment>
<dbReference type="GO" id="GO:0005634">
    <property type="term" value="C:nucleus"/>
    <property type="evidence" value="ECO:0007669"/>
    <property type="project" value="UniProtKB-SubCell"/>
</dbReference>
<feature type="compositionally biased region" description="Acidic residues" evidence="3">
    <location>
        <begin position="432"/>
        <end position="447"/>
    </location>
</feature>
<dbReference type="InterPro" id="IPR040092">
    <property type="entry name" value="TBRG1"/>
</dbReference>
<feature type="region of interest" description="Disordered" evidence="3">
    <location>
        <begin position="839"/>
        <end position="899"/>
    </location>
</feature>
<dbReference type="InterPro" id="IPR013083">
    <property type="entry name" value="Znf_RING/FYVE/PHD"/>
</dbReference>
<dbReference type="Gene3D" id="3.30.160.360">
    <property type="match status" value="1"/>
</dbReference>
<keyword evidence="2" id="KW-0539">Nucleus</keyword>
<dbReference type="GO" id="GO:0051726">
    <property type="term" value="P:regulation of cell cycle"/>
    <property type="evidence" value="ECO:0007669"/>
    <property type="project" value="TreeGrafter"/>
</dbReference>
<dbReference type="PANTHER" id="PTHR22715">
    <property type="entry name" value="TRANSFORMING GROWTH FACTOR BETA REGULATED GENE 1"/>
    <property type="match status" value="1"/>
</dbReference>
<evidence type="ECO:0000256" key="3">
    <source>
        <dbReference type="SAM" id="MobiDB-lite"/>
    </source>
</evidence>
<evidence type="ECO:0000256" key="2">
    <source>
        <dbReference type="ARBA" id="ARBA00023242"/>
    </source>
</evidence>
<gene>
    <name evidence="4" type="ORF">C2E20_4979</name>
</gene>
<keyword evidence="5" id="KW-1185">Reference proteome</keyword>
<dbReference type="Pfam" id="PF05964">
    <property type="entry name" value="FYRN"/>
    <property type="match status" value="1"/>
</dbReference>
<dbReference type="InterPro" id="IPR003888">
    <property type="entry name" value="FYrich_N"/>
</dbReference>
<dbReference type="EMBL" id="LHPF02000013">
    <property type="protein sequence ID" value="PSC71800.1"/>
    <property type="molecule type" value="Genomic_DNA"/>
</dbReference>
<feature type="compositionally biased region" description="Acidic residues" evidence="3">
    <location>
        <begin position="184"/>
        <end position="210"/>
    </location>
</feature>
<sequence>MFAEATQNIATHRTDNLFQSLEQRQLTEEEQRIIDQRVALQRRMYEAYERQERARKVGELQEVCPGLSTQEAEQALEMCDGREDDAAAALVSDAAFRRRVKVACGLIAEPASAAVARKESAGTSRQPGWQAKPGPRPRLIDPATLGGNVFVGAFRGKGFKPPPKGRQAARKAAVAAAAGGSGGEQEEEEEEEEISDMSEQEGGAGDEEPQQEAQQEQQSEQQEQQFSAALQQAQQQAAQQASPAQRTVAAAAPVASAVLLWPSMGTAQAAAPAPPPAEPQRYVLVSTETLEVPTDSQLRSARRDLGEPSDSRLPGTTAGGGDGPHPTPVSAARSRPLPPAAAVEGGAAGSGEPAMPADGTLAAMARQLVHLDDGKALGLLQRMPAADVRSAVLERLEGLDAARAAACRALLGAPAAAAPAAAEAVAAQQQAAEEEEQGEGEQEEGEEAAPSTTRGGRGRRQAAARACRNVERAASSALSDSEATETEEEEPSSDEAASSDECESPPKRRQRAAAVEPRRARPARAAKQAAGAMLAAYAVASDDEGGDAALAAAIAAAEAASDDERPARAQRQRRGKRASPAPAVSEEPGSEAPSTAGKAAPARKKQRVDEQAAAAAAAAGATAAEPASSQQQGGSSDAGSEPAARQQGSRGSSPAPAAAAALPRVRAISATGHTCRGRVKQKSHKSADLVEAGSLRAEKGWYNAGYIFPEGFHSRTLFRSSVAIDQLCVHECQIIGRGGQFWPQPTFKVVALDRPDEPLIAKSCTGCWTGILKRINAEIEARRRAGENLPPPPKTAIAGPEYFGLNQPNIQEAVEDLDPDGLCAEYWAGKHERLAAAAGRPAAAGVAQRAQRAPRPPSQGGSKRGGGSGSSKRGRRRGGSDTEEEEAGDDEEQLVGSKWSAVNRSERYRKRLEDNGDDVSGLDKDNPLPRFIDPITMGAVVRPAISPYGHVAGLATWKVVLAEKQQCPFTNQPLRFEQLKLLTKTNIHLHAPNIVNGSAAGGGGGAQ</sequence>
<dbReference type="PROSITE" id="PS51542">
    <property type="entry name" value="FYRN"/>
    <property type="match status" value="1"/>
</dbReference>
<dbReference type="AlphaFoldDB" id="A0A2P6VCH7"/>
<protein>
    <submittedName>
        <fullName evidence="4">Transforming growth factor beta regulator 1</fullName>
    </submittedName>
</protein>
<dbReference type="PANTHER" id="PTHR22715:SF0">
    <property type="entry name" value="TRANSFORMING GROWTH FACTOR BETA REGULATOR 1"/>
    <property type="match status" value="1"/>
</dbReference>
<evidence type="ECO:0000313" key="4">
    <source>
        <dbReference type="EMBL" id="PSC71800.1"/>
    </source>
</evidence>
<feature type="compositionally biased region" description="Low complexity" evidence="3">
    <location>
        <begin position="463"/>
        <end position="481"/>
    </location>
</feature>
<feature type="region of interest" description="Disordered" evidence="3">
    <location>
        <begin position="293"/>
        <end position="355"/>
    </location>
</feature>
<feature type="region of interest" description="Disordered" evidence="3">
    <location>
        <begin position="424"/>
        <end position="532"/>
    </location>
</feature>
<evidence type="ECO:0000313" key="5">
    <source>
        <dbReference type="Proteomes" id="UP000239649"/>
    </source>
</evidence>
<dbReference type="InterPro" id="IPR003889">
    <property type="entry name" value="FYrich_C"/>
</dbReference>
<dbReference type="Gene3D" id="3.30.40.10">
    <property type="entry name" value="Zinc/RING finger domain, C3HC4 (zinc finger)"/>
    <property type="match status" value="1"/>
</dbReference>
<feature type="compositionally biased region" description="Low complexity" evidence="3">
    <location>
        <begin position="649"/>
        <end position="661"/>
    </location>
</feature>
<feature type="compositionally biased region" description="Low complexity" evidence="3">
    <location>
        <begin position="839"/>
        <end position="853"/>
    </location>
</feature>
<feature type="compositionally biased region" description="Low complexity" evidence="3">
    <location>
        <begin position="211"/>
        <end position="247"/>
    </location>
</feature>
<dbReference type="OrthoDB" id="1678912at2759"/>
<feature type="region of interest" description="Disordered" evidence="3">
    <location>
        <begin position="156"/>
        <end position="247"/>
    </location>
</feature>
<feature type="compositionally biased region" description="Acidic residues" evidence="3">
    <location>
        <begin position="482"/>
        <end position="503"/>
    </location>
</feature>
<dbReference type="SMART" id="SM00542">
    <property type="entry name" value="FYRC"/>
    <property type="match status" value="1"/>
</dbReference>
<dbReference type="Pfam" id="PF05965">
    <property type="entry name" value="FYRC"/>
    <property type="match status" value="1"/>
</dbReference>
<feature type="compositionally biased region" description="Acidic residues" evidence="3">
    <location>
        <begin position="881"/>
        <end position="893"/>
    </location>
</feature>
<organism evidence="4 5">
    <name type="scientific">Micractinium conductrix</name>
    <dbReference type="NCBI Taxonomy" id="554055"/>
    <lineage>
        <taxon>Eukaryota</taxon>
        <taxon>Viridiplantae</taxon>
        <taxon>Chlorophyta</taxon>
        <taxon>core chlorophytes</taxon>
        <taxon>Trebouxiophyceae</taxon>
        <taxon>Chlorellales</taxon>
        <taxon>Chlorellaceae</taxon>
        <taxon>Chlorella clade</taxon>
        <taxon>Micractinium</taxon>
    </lineage>
</organism>
<dbReference type="PROSITE" id="PS51543">
    <property type="entry name" value="FYRC"/>
    <property type="match status" value="1"/>
</dbReference>
<feature type="region of interest" description="Disordered" evidence="3">
    <location>
        <begin position="114"/>
        <end position="140"/>
    </location>
</feature>
<feature type="compositionally biased region" description="Low complexity" evidence="3">
    <location>
        <begin position="612"/>
        <end position="640"/>
    </location>
</feature>
<accession>A0A2P6VCH7</accession>
<dbReference type="STRING" id="554055.A0A2P6VCH7"/>
<proteinExistence type="predicted"/>
<feature type="region of interest" description="Disordered" evidence="3">
    <location>
        <begin position="555"/>
        <end position="661"/>
    </location>
</feature>
<feature type="compositionally biased region" description="Basic residues" evidence="3">
    <location>
        <begin position="568"/>
        <end position="577"/>
    </location>
</feature>
<evidence type="ECO:0000256" key="1">
    <source>
        <dbReference type="ARBA" id="ARBA00004123"/>
    </source>
</evidence>
<dbReference type="Proteomes" id="UP000239649">
    <property type="component" value="Unassembled WGS sequence"/>
</dbReference>
<feature type="compositionally biased region" description="Low complexity" evidence="3">
    <location>
        <begin position="328"/>
        <end position="355"/>
    </location>
</feature>
<reference evidence="4 5" key="1">
    <citation type="journal article" date="2018" name="Plant J.">
        <title>Genome sequences of Chlorella sorokiniana UTEX 1602 and Micractinium conductrix SAG 241.80: implications to maltose excretion by a green alga.</title>
        <authorList>
            <person name="Arriola M.B."/>
            <person name="Velmurugan N."/>
            <person name="Zhang Y."/>
            <person name="Plunkett M.H."/>
            <person name="Hondzo H."/>
            <person name="Barney B.M."/>
        </authorList>
    </citation>
    <scope>NUCLEOTIDE SEQUENCE [LARGE SCALE GENOMIC DNA]</scope>
    <source>
        <strain evidence="4 5">SAG 241.80</strain>
    </source>
</reference>
<feature type="compositionally biased region" description="Basic and acidic residues" evidence="3">
    <location>
        <begin position="301"/>
        <end position="310"/>
    </location>
</feature>
<dbReference type="GO" id="GO:0140993">
    <property type="term" value="F:histone modifying activity"/>
    <property type="evidence" value="ECO:0007669"/>
    <property type="project" value="UniProtKB-ARBA"/>
</dbReference>
<comment type="subcellular location">
    <subcellularLocation>
        <location evidence="1">Nucleus</location>
    </subcellularLocation>
</comment>
<name>A0A2P6VCH7_9CHLO</name>
<dbReference type="SUPFAM" id="SSF57850">
    <property type="entry name" value="RING/U-box"/>
    <property type="match status" value="1"/>
</dbReference>